<evidence type="ECO:0000259" key="1">
    <source>
        <dbReference type="PROSITE" id="PS50404"/>
    </source>
</evidence>
<dbReference type="CDD" id="cd03046">
    <property type="entry name" value="GST_N_GTT1_like"/>
    <property type="match status" value="1"/>
</dbReference>
<dbReference type="SUPFAM" id="SSF52833">
    <property type="entry name" value="Thioredoxin-like"/>
    <property type="match status" value="1"/>
</dbReference>
<protein>
    <submittedName>
        <fullName evidence="3">Glutathione S-transferase family protein</fullName>
    </submittedName>
</protein>
<reference evidence="4" key="1">
    <citation type="submission" date="2023-07" db="EMBL/GenBank/DDBJ databases">
        <title>Verminephrobacter genomes.</title>
        <authorList>
            <person name="Lund M.B."/>
        </authorList>
    </citation>
    <scope>NUCLEOTIDE SEQUENCE [LARGE SCALE GENOMIC DNA]</scope>
    <source>
        <strain evidence="4">AtM5-05</strain>
    </source>
</reference>
<dbReference type="Gene3D" id="3.40.30.10">
    <property type="entry name" value="Glutaredoxin"/>
    <property type="match status" value="1"/>
</dbReference>
<dbReference type="SFLD" id="SFLDS00019">
    <property type="entry name" value="Glutathione_Transferase_(cytos"/>
    <property type="match status" value="1"/>
</dbReference>
<gene>
    <name evidence="3" type="ORF">D5039_10995</name>
</gene>
<accession>A0ABT3KTK4</accession>
<comment type="caution">
    <text evidence="3">The sequence shown here is derived from an EMBL/GenBank/DDBJ whole genome shotgun (WGS) entry which is preliminary data.</text>
</comment>
<dbReference type="Proteomes" id="UP001208935">
    <property type="component" value="Unassembled WGS sequence"/>
</dbReference>
<feature type="domain" description="GST N-terminal" evidence="1">
    <location>
        <begin position="1"/>
        <end position="80"/>
    </location>
</feature>
<dbReference type="InterPro" id="IPR036282">
    <property type="entry name" value="Glutathione-S-Trfase_C_sf"/>
</dbReference>
<dbReference type="SFLD" id="SFLDG00358">
    <property type="entry name" value="Main_(cytGST)"/>
    <property type="match status" value="1"/>
</dbReference>
<dbReference type="Pfam" id="PF14497">
    <property type="entry name" value="GST_C_3"/>
    <property type="match status" value="1"/>
</dbReference>
<dbReference type="PROSITE" id="PS50405">
    <property type="entry name" value="GST_CTER"/>
    <property type="match status" value="1"/>
</dbReference>
<dbReference type="PROSITE" id="PS50404">
    <property type="entry name" value="GST_NTER"/>
    <property type="match status" value="1"/>
</dbReference>
<proteinExistence type="predicted"/>
<dbReference type="InterPro" id="IPR010987">
    <property type="entry name" value="Glutathione-S-Trfase_C-like"/>
</dbReference>
<keyword evidence="4" id="KW-1185">Reference proteome</keyword>
<dbReference type="PANTHER" id="PTHR44051:SF8">
    <property type="entry name" value="GLUTATHIONE S-TRANSFERASE GSTA"/>
    <property type="match status" value="1"/>
</dbReference>
<name>A0ABT3KTK4_9BURK</name>
<dbReference type="InterPro" id="IPR004046">
    <property type="entry name" value="GST_C"/>
</dbReference>
<dbReference type="PANTHER" id="PTHR44051">
    <property type="entry name" value="GLUTATHIONE S-TRANSFERASE-RELATED"/>
    <property type="match status" value="1"/>
</dbReference>
<evidence type="ECO:0000259" key="2">
    <source>
        <dbReference type="PROSITE" id="PS50405"/>
    </source>
</evidence>
<dbReference type="InterPro" id="IPR004045">
    <property type="entry name" value="Glutathione_S-Trfase_N"/>
</dbReference>
<dbReference type="RefSeq" id="WP_010106726.1">
    <property type="nucleotide sequence ID" value="NZ_QZCW01000002.1"/>
</dbReference>
<dbReference type="InterPro" id="IPR036249">
    <property type="entry name" value="Thioredoxin-like_sf"/>
</dbReference>
<organism evidence="3 4">
    <name type="scientific">Verminephrobacter aporrectodeae subsp. tuberculatae</name>
    <dbReference type="NCBI Taxonomy" id="1110392"/>
    <lineage>
        <taxon>Bacteria</taxon>
        <taxon>Pseudomonadati</taxon>
        <taxon>Pseudomonadota</taxon>
        <taxon>Betaproteobacteria</taxon>
        <taxon>Burkholderiales</taxon>
        <taxon>Comamonadaceae</taxon>
        <taxon>Verminephrobacter</taxon>
    </lineage>
</organism>
<dbReference type="EMBL" id="QZCW01000002">
    <property type="protein sequence ID" value="MCW5321660.1"/>
    <property type="molecule type" value="Genomic_DNA"/>
</dbReference>
<dbReference type="InterPro" id="IPR040079">
    <property type="entry name" value="Glutathione_S-Trfase"/>
</dbReference>
<dbReference type="Pfam" id="PF02798">
    <property type="entry name" value="GST_N"/>
    <property type="match status" value="1"/>
</dbReference>
<evidence type="ECO:0000313" key="4">
    <source>
        <dbReference type="Proteomes" id="UP001208935"/>
    </source>
</evidence>
<dbReference type="SUPFAM" id="SSF47616">
    <property type="entry name" value="GST C-terminal domain-like"/>
    <property type="match status" value="1"/>
</dbReference>
<evidence type="ECO:0000313" key="3">
    <source>
        <dbReference type="EMBL" id="MCW5321660.1"/>
    </source>
</evidence>
<dbReference type="Gene3D" id="1.20.1050.10">
    <property type="match status" value="1"/>
</dbReference>
<dbReference type="SFLD" id="SFLDG01150">
    <property type="entry name" value="Main.1:_Beta-like"/>
    <property type="match status" value="1"/>
</dbReference>
<feature type="domain" description="GST C-terminal" evidence="2">
    <location>
        <begin position="85"/>
        <end position="208"/>
    </location>
</feature>
<sequence length="210" mass="23141">MIKLYGNPYSRANRVRWALEESGAAYEEETVALGAGGTRSARFLEINPNGHVPVIDDGGLVLFESVPISLYVAKKYSPTELHVQSEPDEGRLLQWSVWAITELEKHIETASLHVTWLPPAARSADKAASGQVRVARCLTILARALEPTGYLVAERFTVADLIVTEVITNLVHTGVPLDQFPAVQRCVRKNLSRPAARKAFAEDIIRPFLA</sequence>